<feature type="region of interest" description="Disordered" evidence="1">
    <location>
        <begin position="933"/>
        <end position="966"/>
    </location>
</feature>
<evidence type="ECO:0000313" key="4">
    <source>
        <dbReference type="Proteomes" id="UP000195570"/>
    </source>
</evidence>
<proteinExistence type="predicted"/>
<dbReference type="AlphaFoldDB" id="A0A1G4IHZ4"/>
<dbReference type="RefSeq" id="XP_067082638.1">
    <property type="nucleotide sequence ID" value="XM_067226537.1"/>
</dbReference>
<protein>
    <submittedName>
        <fullName evidence="3">Uncharacterized protein</fullName>
    </submittedName>
</protein>
<dbReference type="VEuPathDB" id="TriTrypDB:TEOVI_000366000"/>
<accession>A0A1G4IHZ4</accession>
<keyword evidence="2" id="KW-0732">Signal</keyword>
<reference evidence="3" key="1">
    <citation type="submission" date="2016-09" db="EMBL/GenBank/DDBJ databases">
        <authorList>
            <person name="Hebert L."/>
            <person name="Moumen B."/>
        </authorList>
    </citation>
    <scope>NUCLEOTIDE SEQUENCE [LARGE SCALE GENOMIC DNA]</scope>
    <source>
        <strain evidence="3">OVI</strain>
    </source>
</reference>
<sequence>MRRALSGLFLPLRLLAPIQTRNIHGSRIIRRDYTDDEGDDEKLTKDRLIHSLGFESDNMDNLLHDITTGEKPIESSRQREHGRKQMSRVAEICMKEEMFSQVLKQLAAAHKGVVVEVPGGGERDVPAISEEDDTLHELINRLGLQVEKHTRIEKVDDLPEVRVQHAVLTLLGRALQQSLNGFRRECNKRFKARSAGKESEDVGHLLAWRCKVLKAYAECFASLTEVHHHFSNTVGDKNTGDNENASDVCTECLSSAAIISSGLSATVELRWHLSNCLKVAGAEDETLTSLDHSIMSCSSRLLTDASALLEETVSKGVHGTGGSAQPSLLHSVLLLAERTLGTLETTRGAACKDLSGSVNAFYSMMLCVLFSFTSFPPGATFQLESRCITTLRQLWAKIAPPLERRTSDSLMTHRTVHSTLNLRYLRCREGLHADNKFLQFLSSKPDSAFLVLELLNRVAAVWATRNEARDYDLIPAVNSSAVLCRTLLEMEIELYFLACSKTAKNWIVLVDPSTKKEGATQAQPPSESAWERVLVAASTVRVGVSSLIELYVRSYVSQDLQGPPPSNPRTKMAFTKHPACCFLKNISASFFPLLRRHYLDTLGSEVLVSCLQVFLLLKQLSDVMESGGGGDDRQSGQVAEALRVCGVPLSQAAEVAFFMSFLQYGCHVRPVSSSGISADSVVSPTIVSMYVREVLFALDYNTAKQLRHLRAKKVLHCFTGLRCDNGEKVDGRLLRRQAQSVLSVVHAHVMHPSFLWMPLHQLQEIFFILSHERELTKGLRNTKGALGDEASETPSLFSVGSHGAKPRHFSRALGYLSLRLYVVTNVLRHYRIFLLRGDRRKGVGMPLNDSAVEERKRMRRQWSRDMAHLLHSKCSNLLAEVEGLNPANSTDQEKANWRALARLEATINLAVRNSLIYSVKKRKRMAALDAARERGEAEASVEAGDNTSPEDIGAEPSDGEGTADHKAPAERVFHLTLMRNDAEAPLGFSLHGSRSTIRRIVFKNDGVMGGASVAGNNTPFSAALREIGILDPHSVVGWRITQIDGTDVEDTSAIIPLIRGKRKFSMTLRPGDDNKS</sequence>
<name>A0A1G4IHZ4_TRYEQ</name>
<organism evidence="3 4">
    <name type="scientific">Trypanosoma equiperdum</name>
    <dbReference type="NCBI Taxonomy" id="5694"/>
    <lineage>
        <taxon>Eukaryota</taxon>
        <taxon>Discoba</taxon>
        <taxon>Euglenozoa</taxon>
        <taxon>Kinetoplastea</taxon>
        <taxon>Metakinetoplastina</taxon>
        <taxon>Trypanosomatida</taxon>
        <taxon>Trypanosomatidae</taxon>
        <taxon>Trypanosoma</taxon>
    </lineage>
</organism>
<evidence type="ECO:0000313" key="3">
    <source>
        <dbReference type="EMBL" id="SCU72078.1"/>
    </source>
</evidence>
<dbReference type="Proteomes" id="UP000195570">
    <property type="component" value="Unassembled WGS sequence"/>
</dbReference>
<feature type="signal peptide" evidence="2">
    <location>
        <begin position="1"/>
        <end position="20"/>
    </location>
</feature>
<dbReference type="EMBL" id="CZPT02001780">
    <property type="protein sequence ID" value="SCU72078.1"/>
    <property type="molecule type" value="Genomic_DNA"/>
</dbReference>
<keyword evidence="4" id="KW-1185">Reference proteome</keyword>
<evidence type="ECO:0000256" key="2">
    <source>
        <dbReference type="SAM" id="SignalP"/>
    </source>
</evidence>
<dbReference type="GeneID" id="92377600"/>
<gene>
    <name evidence="3" type="ORF">TEOVI_000366000</name>
</gene>
<evidence type="ECO:0000256" key="1">
    <source>
        <dbReference type="SAM" id="MobiDB-lite"/>
    </source>
</evidence>
<comment type="caution">
    <text evidence="3">The sequence shown here is derived from an EMBL/GenBank/DDBJ whole genome shotgun (WGS) entry which is preliminary data.</text>
</comment>
<feature type="chain" id="PRO_5009235661" evidence="2">
    <location>
        <begin position="21"/>
        <end position="1076"/>
    </location>
</feature>